<evidence type="ECO:0000313" key="1">
    <source>
        <dbReference type="EMBL" id="TMS11722.1"/>
    </source>
</evidence>
<gene>
    <name evidence="1" type="ORF">E3U43_019113</name>
</gene>
<sequence>MIQDVASCLTVLQLQSKVYIYSYRAACKGSLGFLIIPSTFFKWTSTRFIIGAIENVKSTSANNYKHWAQQGLEENLKPSPSAERLLVCMVGCHQKTCRPCWNNRCPQSSE</sequence>
<dbReference type="Proteomes" id="UP000793456">
    <property type="component" value="Chromosome XIII"/>
</dbReference>
<comment type="caution">
    <text evidence="1">The sequence shown here is derived from an EMBL/GenBank/DDBJ whole genome shotgun (WGS) entry which is preliminary data.</text>
</comment>
<accession>A0ACD3QWK5</accession>
<name>A0ACD3QWK5_LARCR</name>
<evidence type="ECO:0000313" key="2">
    <source>
        <dbReference type="Proteomes" id="UP000793456"/>
    </source>
</evidence>
<keyword evidence="2" id="KW-1185">Reference proteome</keyword>
<organism evidence="1 2">
    <name type="scientific">Larimichthys crocea</name>
    <name type="common">Large yellow croaker</name>
    <name type="synonym">Pseudosciaena crocea</name>
    <dbReference type="NCBI Taxonomy" id="215358"/>
    <lineage>
        <taxon>Eukaryota</taxon>
        <taxon>Metazoa</taxon>
        <taxon>Chordata</taxon>
        <taxon>Craniata</taxon>
        <taxon>Vertebrata</taxon>
        <taxon>Euteleostomi</taxon>
        <taxon>Actinopterygii</taxon>
        <taxon>Neopterygii</taxon>
        <taxon>Teleostei</taxon>
        <taxon>Neoteleostei</taxon>
        <taxon>Acanthomorphata</taxon>
        <taxon>Eupercaria</taxon>
        <taxon>Sciaenidae</taxon>
        <taxon>Larimichthys</taxon>
    </lineage>
</organism>
<dbReference type="EMBL" id="CM011686">
    <property type="protein sequence ID" value="TMS11722.1"/>
    <property type="molecule type" value="Genomic_DNA"/>
</dbReference>
<proteinExistence type="predicted"/>
<reference evidence="1" key="1">
    <citation type="submission" date="2018-11" db="EMBL/GenBank/DDBJ databases">
        <title>The sequence and de novo assembly of Larimichthys crocea genome using PacBio and Hi-C technologies.</title>
        <authorList>
            <person name="Xu P."/>
            <person name="Chen B."/>
            <person name="Zhou Z."/>
            <person name="Ke Q."/>
            <person name="Wu Y."/>
            <person name="Bai H."/>
            <person name="Pu F."/>
        </authorList>
    </citation>
    <scope>NUCLEOTIDE SEQUENCE</scope>
    <source>
        <tissue evidence="1">Muscle</tissue>
    </source>
</reference>
<protein>
    <submittedName>
        <fullName evidence="1">Uncharacterized protein</fullName>
    </submittedName>
</protein>